<evidence type="ECO:0000256" key="1">
    <source>
        <dbReference type="ARBA" id="ARBA00022857"/>
    </source>
</evidence>
<proteinExistence type="predicted"/>
<gene>
    <name evidence="3" type="ORF">P3X46_013168</name>
</gene>
<dbReference type="PANTHER" id="PTHR10366:SF852">
    <property type="entry name" value="CINNAMOYL-COA REDUCTASE CAD2"/>
    <property type="match status" value="1"/>
</dbReference>
<dbReference type="Gene3D" id="3.40.50.720">
    <property type="entry name" value="NAD(P)-binding Rossmann-like Domain"/>
    <property type="match status" value="1"/>
</dbReference>
<dbReference type="SUPFAM" id="SSF51735">
    <property type="entry name" value="NAD(P)-binding Rossmann-fold domains"/>
    <property type="match status" value="1"/>
</dbReference>
<dbReference type="PANTHER" id="PTHR10366">
    <property type="entry name" value="NAD DEPENDENT EPIMERASE/DEHYDRATASE"/>
    <property type="match status" value="1"/>
</dbReference>
<sequence>MEVILNYINGETFPNEIYRFVDVRDVASAHIQAFEQPSANGRYCLVERVVHCSELLKIVPKQYPTLHLPEKCEDDKPFALKYEVSKEKAKSLGINFIPLVVSVAYTIECLKEKSFLGV</sequence>
<keyword evidence="4" id="KW-1185">Reference proteome</keyword>
<reference evidence="3 4" key="1">
    <citation type="journal article" date="2023" name="Plant Biotechnol. J.">
        <title>Chromosome-level wild Hevea brasiliensis genome provides new tools for genomic-assisted breeding and valuable loci to elevate rubber yield.</title>
        <authorList>
            <person name="Cheng H."/>
            <person name="Song X."/>
            <person name="Hu Y."/>
            <person name="Wu T."/>
            <person name="Yang Q."/>
            <person name="An Z."/>
            <person name="Feng S."/>
            <person name="Deng Z."/>
            <person name="Wu W."/>
            <person name="Zeng X."/>
            <person name="Tu M."/>
            <person name="Wang X."/>
            <person name="Huang H."/>
        </authorList>
    </citation>
    <scope>NUCLEOTIDE SEQUENCE [LARGE SCALE GENOMIC DNA]</scope>
    <source>
        <strain evidence="3">MT/VB/25A 57/8</strain>
    </source>
</reference>
<accession>A0ABQ9M2M9</accession>
<dbReference type="Proteomes" id="UP001174677">
    <property type="component" value="Chromosome 8"/>
</dbReference>
<dbReference type="InterPro" id="IPR036291">
    <property type="entry name" value="NAD(P)-bd_dom_sf"/>
</dbReference>
<protein>
    <recommendedName>
        <fullName evidence="5">NAD-dependent epimerase/dehydratase domain-containing protein</fullName>
    </recommendedName>
</protein>
<comment type="caution">
    <text evidence="3">The sequence shown here is derived from an EMBL/GenBank/DDBJ whole genome shotgun (WGS) entry which is preliminary data.</text>
</comment>
<evidence type="ECO:0000313" key="4">
    <source>
        <dbReference type="Proteomes" id="UP001174677"/>
    </source>
</evidence>
<dbReference type="InterPro" id="IPR050425">
    <property type="entry name" value="NAD(P)_dehydrat-like"/>
</dbReference>
<organism evidence="3 4">
    <name type="scientific">Hevea brasiliensis</name>
    <name type="common">Para rubber tree</name>
    <name type="synonym">Siphonia brasiliensis</name>
    <dbReference type="NCBI Taxonomy" id="3981"/>
    <lineage>
        <taxon>Eukaryota</taxon>
        <taxon>Viridiplantae</taxon>
        <taxon>Streptophyta</taxon>
        <taxon>Embryophyta</taxon>
        <taxon>Tracheophyta</taxon>
        <taxon>Spermatophyta</taxon>
        <taxon>Magnoliopsida</taxon>
        <taxon>eudicotyledons</taxon>
        <taxon>Gunneridae</taxon>
        <taxon>Pentapetalae</taxon>
        <taxon>rosids</taxon>
        <taxon>fabids</taxon>
        <taxon>Malpighiales</taxon>
        <taxon>Euphorbiaceae</taxon>
        <taxon>Crotonoideae</taxon>
        <taxon>Micrandreae</taxon>
        <taxon>Hevea</taxon>
    </lineage>
</organism>
<evidence type="ECO:0000256" key="2">
    <source>
        <dbReference type="ARBA" id="ARBA00023002"/>
    </source>
</evidence>
<dbReference type="EMBL" id="JARPOI010000008">
    <property type="protein sequence ID" value="KAJ9174532.1"/>
    <property type="molecule type" value="Genomic_DNA"/>
</dbReference>
<evidence type="ECO:0008006" key="5">
    <source>
        <dbReference type="Google" id="ProtNLM"/>
    </source>
</evidence>
<name>A0ABQ9M2M9_HEVBR</name>
<keyword evidence="1" id="KW-0521">NADP</keyword>
<keyword evidence="2" id="KW-0560">Oxidoreductase</keyword>
<evidence type="ECO:0000313" key="3">
    <source>
        <dbReference type="EMBL" id="KAJ9174532.1"/>
    </source>
</evidence>